<dbReference type="STRING" id="1492898.SY85_13020"/>
<dbReference type="PANTHER" id="PTHR24412">
    <property type="entry name" value="KELCH PROTEIN"/>
    <property type="match status" value="1"/>
</dbReference>
<reference evidence="4" key="1">
    <citation type="submission" date="2015-01" db="EMBL/GenBank/DDBJ databases">
        <title>Flavisolibacter sp./LCS9/ whole genome sequencing.</title>
        <authorList>
            <person name="Kim M.K."/>
            <person name="Srinivasan S."/>
            <person name="Lee J.-J."/>
        </authorList>
    </citation>
    <scope>NUCLEOTIDE SEQUENCE [LARGE SCALE GENOMIC DNA]</scope>
    <source>
        <strain evidence="4">LCS9</strain>
    </source>
</reference>
<evidence type="ECO:0000256" key="1">
    <source>
        <dbReference type="ARBA" id="ARBA00022441"/>
    </source>
</evidence>
<organism evidence="3 4">
    <name type="scientific">Flavisolibacter tropicus</name>
    <dbReference type="NCBI Taxonomy" id="1492898"/>
    <lineage>
        <taxon>Bacteria</taxon>
        <taxon>Pseudomonadati</taxon>
        <taxon>Bacteroidota</taxon>
        <taxon>Chitinophagia</taxon>
        <taxon>Chitinophagales</taxon>
        <taxon>Chitinophagaceae</taxon>
        <taxon>Flavisolibacter</taxon>
    </lineage>
</organism>
<dbReference type="AlphaFoldDB" id="A0A172TWC0"/>
<sequence>MKYQGISYALAFFTIMIACHKDEVSTTTTNSSPPPPPPPPPVVNLDICSSSSRRAIGAQLVPVGKLSQARSGMAVVAVGNKILFAGAWETNNTHSSSRVDIYDVTSNSWSSAELSEARSHMAAVAAGNKAFFAGGMRSDMYATVDVYDAATNTWTVDSLSAPRYAIAAAAVGNKVFFAGGINSKGVSSTVVDIYDLSTRAWSVMQLSADRYNMSAIMLDNKIYFAGGSKLLYGWEDEESNSVDIYDQASNTWSRAALKRPMGSITGVAAANKIYWACGCNVEINDVQSRQSEEALLYRGSSWMSPLGQQAVIKDNKIIFFRHNTEPANEFDIYDIATKEWLIGQVPIGVLGTSIISVGNTVYLAGGKINGSLTDQVWKLEF</sequence>
<dbReference type="Proteomes" id="UP000077177">
    <property type="component" value="Chromosome"/>
</dbReference>
<dbReference type="InterPro" id="IPR006652">
    <property type="entry name" value="Kelch_1"/>
</dbReference>
<evidence type="ECO:0000313" key="4">
    <source>
        <dbReference type="Proteomes" id="UP000077177"/>
    </source>
</evidence>
<keyword evidence="4" id="KW-1185">Reference proteome</keyword>
<dbReference type="InterPro" id="IPR015915">
    <property type="entry name" value="Kelch-typ_b-propeller"/>
</dbReference>
<proteinExistence type="predicted"/>
<dbReference type="Gene3D" id="2.120.10.80">
    <property type="entry name" value="Kelch-type beta propeller"/>
    <property type="match status" value="2"/>
</dbReference>
<dbReference type="RefSeq" id="WP_066405167.1">
    <property type="nucleotide sequence ID" value="NZ_CP011390.1"/>
</dbReference>
<dbReference type="OrthoDB" id="9805017at2"/>
<evidence type="ECO:0000313" key="3">
    <source>
        <dbReference type="EMBL" id="ANE51296.1"/>
    </source>
</evidence>
<dbReference type="Pfam" id="PF01344">
    <property type="entry name" value="Kelch_1"/>
    <property type="match status" value="2"/>
</dbReference>
<keyword evidence="2" id="KW-0677">Repeat</keyword>
<dbReference type="EMBL" id="CP011390">
    <property type="protein sequence ID" value="ANE51296.1"/>
    <property type="molecule type" value="Genomic_DNA"/>
</dbReference>
<gene>
    <name evidence="3" type="ORF">SY85_13020</name>
</gene>
<protein>
    <recommendedName>
        <fullName evidence="5">Galactose oxidase</fullName>
    </recommendedName>
</protein>
<reference evidence="3 4" key="2">
    <citation type="journal article" date="2016" name="Int. J. Syst. Evol. Microbiol.">
        <title>Flavisolibacter tropicus sp. nov., isolated from tropical soil.</title>
        <authorList>
            <person name="Lee J.J."/>
            <person name="Kang M.S."/>
            <person name="Kim G.S."/>
            <person name="Lee C.S."/>
            <person name="Lim S."/>
            <person name="Lee J."/>
            <person name="Roh S.H."/>
            <person name="Kang H."/>
            <person name="Ha J.M."/>
            <person name="Bae S."/>
            <person name="Jung H.Y."/>
            <person name="Kim M.K."/>
        </authorList>
    </citation>
    <scope>NUCLEOTIDE SEQUENCE [LARGE SCALE GENOMIC DNA]</scope>
    <source>
        <strain evidence="3 4">LCS9</strain>
    </source>
</reference>
<evidence type="ECO:0008006" key="5">
    <source>
        <dbReference type="Google" id="ProtNLM"/>
    </source>
</evidence>
<accession>A0A172TWC0</accession>
<dbReference type="InterPro" id="IPR011043">
    <property type="entry name" value="Gal_Oxase/kelch_b-propeller"/>
</dbReference>
<dbReference type="SUPFAM" id="SSF117281">
    <property type="entry name" value="Kelch motif"/>
    <property type="match status" value="1"/>
</dbReference>
<keyword evidence="1" id="KW-0880">Kelch repeat</keyword>
<dbReference type="PANTHER" id="PTHR24412:SF489">
    <property type="entry name" value="RING FINGER DOMAIN AND KELCH REPEAT-CONTAINING PROTEIN DDB_G0271372"/>
    <property type="match status" value="1"/>
</dbReference>
<evidence type="ECO:0000256" key="2">
    <source>
        <dbReference type="ARBA" id="ARBA00022737"/>
    </source>
</evidence>
<dbReference type="PROSITE" id="PS51257">
    <property type="entry name" value="PROKAR_LIPOPROTEIN"/>
    <property type="match status" value="1"/>
</dbReference>
<name>A0A172TWC0_9BACT</name>
<dbReference type="KEGG" id="fla:SY85_13020"/>
<dbReference type="SMART" id="SM00612">
    <property type="entry name" value="Kelch"/>
    <property type="match status" value="4"/>
</dbReference>
<dbReference type="SUPFAM" id="SSF50965">
    <property type="entry name" value="Galactose oxidase, central domain"/>
    <property type="match status" value="1"/>
</dbReference>